<feature type="domain" description="AMP-binding enzyme C-terminal" evidence="3">
    <location>
        <begin position="414"/>
        <end position="487"/>
    </location>
</feature>
<dbReference type="SUPFAM" id="SSF56801">
    <property type="entry name" value="Acetyl-CoA synthetase-like"/>
    <property type="match status" value="1"/>
</dbReference>
<dbReference type="STRING" id="286115.A0A507DBA6"/>
<accession>A0A507DBA6</accession>
<dbReference type="AlphaFoldDB" id="A0A507DBA6"/>
<dbReference type="InterPro" id="IPR020845">
    <property type="entry name" value="AMP-binding_CS"/>
</dbReference>
<dbReference type="Pfam" id="PF00501">
    <property type="entry name" value="AMP-binding"/>
    <property type="match status" value="1"/>
</dbReference>
<evidence type="ECO:0000313" key="5">
    <source>
        <dbReference type="EMBL" id="TPX48863.1"/>
    </source>
</evidence>
<dbReference type="Pfam" id="PF13193">
    <property type="entry name" value="AMP-binding_C"/>
    <property type="match status" value="1"/>
</dbReference>
<reference evidence="6 7" key="1">
    <citation type="journal article" date="2019" name="Sci. Rep.">
        <title>Comparative genomics of chytrid fungi reveal insights into the obligate biotrophic and pathogenic lifestyle of Synchytrium endobioticum.</title>
        <authorList>
            <person name="van de Vossenberg B.T.L.H."/>
            <person name="Warris S."/>
            <person name="Nguyen H.D.T."/>
            <person name="van Gent-Pelzer M.P.E."/>
            <person name="Joly D.L."/>
            <person name="van de Geest H.C."/>
            <person name="Bonants P.J.M."/>
            <person name="Smith D.S."/>
            <person name="Levesque C.A."/>
            <person name="van der Lee T.A.J."/>
        </authorList>
    </citation>
    <scope>NUCLEOTIDE SEQUENCE [LARGE SCALE GENOMIC DNA]</scope>
    <source>
        <strain evidence="5 7">LEV6574</strain>
        <strain evidence="4 6">MB42</strain>
    </source>
</reference>
<dbReference type="EMBL" id="QEAN01000265">
    <property type="protein sequence ID" value="TPX41592.1"/>
    <property type="molecule type" value="Genomic_DNA"/>
</dbReference>
<organism evidence="5 7">
    <name type="scientific">Synchytrium endobioticum</name>
    <dbReference type="NCBI Taxonomy" id="286115"/>
    <lineage>
        <taxon>Eukaryota</taxon>
        <taxon>Fungi</taxon>
        <taxon>Fungi incertae sedis</taxon>
        <taxon>Chytridiomycota</taxon>
        <taxon>Chytridiomycota incertae sedis</taxon>
        <taxon>Chytridiomycetes</taxon>
        <taxon>Synchytriales</taxon>
        <taxon>Synchytriaceae</taxon>
        <taxon>Synchytrium</taxon>
    </lineage>
</organism>
<evidence type="ECO:0000313" key="4">
    <source>
        <dbReference type="EMBL" id="TPX41592.1"/>
    </source>
</evidence>
<dbReference type="EMBL" id="QEAM01000044">
    <property type="protein sequence ID" value="TPX48863.1"/>
    <property type="molecule type" value="Genomic_DNA"/>
</dbReference>
<evidence type="ECO:0008006" key="8">
    <source>
        <dbReference type="Google" id="ProtNLM"/>
    </source>
</evidence>
<dbReference type="InterPro" id="IPR025110">
    <property type="entry name" value="AMP-bd_C"/>
</dbReference>
<dbReference type="Proteomes" id="UP000320475">
    <property type="component" value="Unassembled WGS sequence"/>
</dbReference>
<keyword evidence="6" id="KW-1185">Reference proteome</keyword>
<dbReference type="PANTHER" id="PTHR43201:SF8">
    <property type="entry name" value="ACYL-COA SYNTHETASE FAMILY MEMBER 3"/>
    <property type="match status" value="1"/>
</dbReference>
<comment type="similarity">
    <text evidence="1">Belongs to the ATP-dependent AMP-binding enzyme family.</text>
</comment>
<protein>
    <recommendedName>
        <fullName evidence="8">AMP-dependent synthetase/ligase domain-containing protein</fullName>
    </recommendedName>
</protein>
<sequence>MTLWRHQAKIARRVEDLFKAATQNQSKAAIVNPNGNTFTYGDRVAFLCPRSYEYVVAQWSSWMSGGIAVPLCDTHPSPELEYTINDSGASVVIVHKSLERIYKHIRPKFPLLQWKEVDDYAVEPPREFVNYDTVPFDGNNGALIVYTSGTTGQPKGCLTTHNNLEHQVLALIMAWKWTKDDKILHCLPLHHVHGIMAALTCALYSGATVEFVSKFEANAVWKRWRAPQRDLTLFMAVPTMYSKLTEAWRRSSEDDKKACVEACHQFRLMVSGSAALPVKQFEDWETISGHQLLERYGMSETGLVLSNPLNGVRRPGCVGTPLPFVDLKVVDDDGHDVTECPDVPGMLHLAGPMIYKEYWGRPDATRQSFRGIGGKPYFITGDIVQLTNDGVYRIMGRARSDIIKTGGYKVSALEVEQEILTVPGVSDVAVFAVPDEQWGDQVTALLVLKPGMRPFDLSWFRNYLKPRIASYKIPSQIKFIDELPRNAMLKINKKDLRDKFVQGKL</sequence>
<dbReference type="CDD" id="cd05941">
    <property type="entry name" value="MCS"/>
    <property type="match status" value="1"/>
</dbReference>
<dbReference type="InterPro" id="IPR042099">
    <property type="entry name" value="ANL_N_sf"/>
</dbReference>
<dbReference type="VEuPathDB" id="FungiDB:SeMB42_g05504"/>
<dbReference type="OrthoDB" id="2962993at2759"/>
<name>A0A507DBA6_9FUNG</name>
<comment type="caution">
    <text evidence="5">The sequence shown here is derived from an EMBL/GenBank/DDBJ whole genome shotgun (WGS) entry which is preliminary data.</text>
</comment>
<gene>
    <name evidence="5" type="ORF">SeLEV6574_g01796</name>
    <name evidence="4" type="ORF">SeMB42_g05504</name>
</gene>
<dbReference type="PANTHER" id="PTHR43201">
    <property type="entry name" value="ACYL-COA SYNTHETASE"/>
    <property type="match status" value="1"/>
</dbReference>
<dbReference type="InterPro" id="IPR000873">
    <property type="entry name" value="AMP-dep_synth/lig_dom"/>
</dbReference>
<dbReference type="Gene3D" id="3.40.50.12780">
    <property type="entry name" value="N-terminal domain of ligase-like"/>
    <property type="match status" value="1"/>
</dbReference>
<feature type="domain" description="AMP-dependent synthetase/ligase" evidence="2">
    <location>
        <begin position="41"/>
        <end position="359"/>
    </location>
</feature>
<dbReference type="GO" id="GO:0031956">
    <property type="term" value="F:medium-chain fatty acid-CoA ligase activity"/>
    <property type="evidence" value="ECO:0007669"/>
    <property type="project" value="TreeGrafter"/>
</dbReference>
<dbReference type="GO" id="GO:0006631">
    <property type="term" value="P:fatty acid metabolic process"/>
    <property type="evidence" value="ECO:0007669"/>
    <property type="project" value="TreeGrafter"/>
</dbReference>
<dbReference type="PROSITE" id="PS00455">
    <property type="entry name" value="AMP_BINDING"/>
    <property type="match status" value="1"/>
</dbReference>
<evidence type="ECO:0000313" key="6">
    <source>
        <dbReference type="Proteomes" id="UP000317494"/>
    </source>
</evidence>
<dbReference type="Gene3D" id="3.30.300.30">
    <property type="match status" value="1"/>
</dbReference>
<dbReference type="InterPro" id="IPR045851">
    <property type="entry name" value="AMP-bd_C_sf"/>
</dbReference>
<evidence type="ECO:0000313" key="7">
    <source>
        <dbReference type="Proteomes" id="UP000320475"/>
    </source>
</evidence>
<evidence type="ECO:0000256" key="1">
    <source>
        <dbReference type="ARBA" id="ARBA00006432"/>
    </source>
</evidence>
<evidence type="ECO:0000259" key="2">
    <source>
        <dbReference type="Pfam" id="PF00501"/>
    </source>
</evidence>
<proteinExistence type="inferred from homology"/>
<evidence type="ECO:0000259" key="3">
    <source>
        <dbReference type="Pfam" id="PF13193"/>
    </source>
</evidence>
<dbReference type="Proteomes" id="UP000317494">
    <property type="component" value="Unassembled WGS sequence"/>
</dbReference>